<dbReference type="Proteomes" id="UP000588112">
    <property type="component" value="Unassembled WGS sequence"/>
</dbReference>
<organism evidence="1 2">
    <name type="scientific">Sphaerisporangium krabiense</name>
    <dbReference type="NCBI Taxonomy" id="763782"/>
    <lineage>
        <taxon>Bacteria</taxon>
        <taxon>Bacillati</taxon>
        <taxon>Actinomycetota</taxon>
        <taxon>Actinomycetes</taxon>
        <taxon>Streptosporangiales</taxon>
        <taxon>Streptosporangiaceae</taxon>
        <taxon>Sphaerisporangium</taxon>
    </lineage>
</organism>
<keyword evidence="2" id="KW-1185">Reference proteome</keyword>
<dbReference type="AlphaFoldDB" id="A0A7W8ZAD0"/>
<dbReference type="EMBL" id="JACHBR010000002">
    <property type="protein sequence ID" value="MBB5630255.1"/>
    <property type="molecule type" value="Genomic_DNA"/>
</dbReference>
<sequence length="52" mass="5611">MSEDGRGGPDAGTTWDELSAIWEEVRDIVSAWEQSQPSASAWAKPPLGPEVL</sequence>
<comment type="caution">
    <text evidence="1">The sequence shown here is derived from an EMBL/GenBank/DDBJ whole genome shotgun (WGS) entry which is preliminary data.</text>
</comment>
<dbReference type="RefSeq" id="WP_184616749.1">
    <property type="nucleotide sequence ID" value="NZ_BOOS01000022.1"/>
</dbReference>
<proteinExistence type="predicted"/>
<reference evidence="1 2" key="1">
    <citation type="submission" date="2020-08" db="EMBL/GenBank/DDBJ databases">
        <title>Sequencing the genomes of 1000 actinobacteria strains.</title>
        <authorList>
            <person name="Klenk H.-P."/>
        </authorList>
    </citation>
    <scope>NUCLEOTIDE SEQUENCE [LARGE SCALE GENOMIC DNA]</scope>
    <source>
        <strain evidence="1 2">DSM 45790</strain>
    </source>
</reference>
<evidence type="ECO:0000313" key="1">
    <source>
        <dbReference type="EMBL" id="MBB5630255.1"/>
    </source>
</evidence>
<name>A0A7W8ZAD0_9ACTN</name>
<gene>
    <name evidence="1" type="ORF">BJ981_006019</name>
</gene>
<evidence type="ECO:0000313" key="2">
    <source>
        <dbReference type="Proteomes" id="UP000588112"/>
    </source>
</evidence>
<protein>
    <submittedName>
        <fullName evidence="1">Glucose-6-phosphate 1-dehydrogenase</fullName>
    </submittedName>
</protein>
<accession>A0A7W8ZAD0</accession>